<dbReference type="EMBL" id="FOVR01000008">
    <property type="protein sequence ID" value="SFO55758.1"/>
    <property type="molecule type" value="Genomic_DNA"/>
</dbReference>
<dbReference type="RefSeq" id="WP_090073616.1">
    <property type="nucleotide sequence ID" value="NZ_FOVR01000008.1"/>
</dbReference>
<dbReference type="Pfam" id="PF00294">
    <property type="entry name" value="PfkB"/>
    <property type="match status" value="1"/>
</dbReference>
<protein>
    <submittedName>
        <fullName evidence="4">Sugar or nucleoside kinase, ribokinase family</fullName>
    </submittedName>
</protein>
<evidence type="ECO:0000313" key="4">
    <source>
        <dbReference type="EMBL" id="SFO55758.1"/>
    </source>
</evidence>
<dbReference type="SUPFAM" id="SSF53613">
    <property type="entry name" value="Ribokinase-like"/>
    <property type="match status" value="1"/>
</dbReference>
<keyword evidence="5" id="KW-1185">Reference proteome</keyword>
<organism evidence="4 5">
    <name type="scientific">Cohaesibacter marisflavi</name>
    <dbReference type="NCBI Taxonomy" id="655353"/>
    <lineage>
        <taxon>Bacteria</taxon>
        <taxon>Pseudomonadati</taxon>
        <taxon>Pseudomonadota</taxon>
        <taxon>Alphaproteobacteria</taxon>
        <taxon>Hyphomicrobiales</taxon>
        <taxon>Cohaesibacteraceae</taxon>
    </lineage>
</organism>
<dbReference type="STRING" id="655353.SAMN04488056_10857"/>
<evidence type="ECO:0000256" key="1">
    <source>
        <dbReference type="ARBA" id="ARBA00022679"/>
    </source>
</evidence>
<dbReference type="PANTHER" id="PTHR10584:SF166">
    <property type="entry name" value="RIBOKINASE"/>
    <property type="match status" value="1"/>
</dbReference>
<dbReference type="InterPro" id="IPR011611">
    <property type="entry name" value="PfkB_dom"/>
</dbReference>
<dbReference type="GO" id="GO:0016301">
    <property type="term" value="F:kinase activity"/>
    <property type="evidence" value="ECO:0007669"/>
    <property type="project" value="UniProtKB-KW"/>
</dbReference>
<sequence length="314" mass="33392">MKKKSLALATVGNVNVDLIMGPVSPNLPSGTELIVEHDELRVGGAAGNVALAWQALGCPYQIAANIGSDHFGDWLKAEFGAPAAGWPAASGNTTVSVGATHPDGERTFLTTKGHLLALSWPQVKQMIDWQVLSGGVLLVCGSFLTDSLTKDYPLMFAHARQHDVAIALDTGWPLEDWTDAIRAETLKWLANCQYILFNEIEATSLSGQDDPESAGRWLLDHMPDGGTVIIKRGGNGAMLVRADGILSCPAPKVALVDTIGAGDVFNAAFFAARAQGKDWPEAVQAAIETASLAISTHPRCYLPNTKPESFHELA</sequence>
<keyword evidence="1" id="KW-0808">Transferase</keyword>
<dbReference type="InterPro" id="IPR002173">
    <property type="entry name" value="Carboh/pur_kinase_PfkB_CS"/>
</dbReference>
<dbReference type="AlphaFoldDB" id="A0A1I5I536"/>
<feature type="domain" description="Carbohydrate kinase PfkB" evidence="3">
    <location>
        <begin position="8"/>
        <end position="297"/>
    </location>
</feature>
<evidence type="ECO:0000259" key="3">
    <source>
        <dbReference type="Pfam" id="PF00294"/>
    </source>
</evidence>
<reference evidence="4 5" key="1">
    <citation type="submission" date="2016-10" db="EMBL/GenBank/DDBJ databases">
        <authorList>
            <person name="de Groot N.N."/>
        </authorList>
    </citation>
    <scope>NUCLEOTIDE SEQUENCE [LARGE SCALE GENOMIC DNA]</scope>
    <source>
        <strain evidence="4 5">CGMCC 1.9157</strain>
    </source>
</reference>
<dbReference type="OrthoDB" id="9813569at2"/>
<dbReference type="GO" id="GO:0005829">
    <property type="term" value="C:cytosol"/>
    <property type="evidence" value="ECO:0007669"/>
    <property type="project" value="TreeGrafter"/>
</dbReference>
<proteinExistence type="predicted"/>
<evidence type="ECO:0000256" key="2">
    <source>
        <dbReference type="ARBA" id="ARBA00022777"/>
    </source>
</evidence>
<dbReference type="PANTHER" id="PTHR10584">
    <property type="entry name" value="SUGAR KINASE"/>
    <property type="match status" value="1"/>
</dbReference>
<dbReference type="InterPro" id="IPR029056">
    <property type="entry name" value="Ribokinase-like"/>
</dbReference>
<dbReference type="PROSITE" id="PS00583">
    <property type="entry name" value="PFKB_KINASES_1"/>
    <property type="match status" value="1"/>
</dbReference>
<dbReference type="Proteomes" id="UP000199236">
    <property type="component" value="Unassembled WGS sequence"/>
</dbReference>
<dbReference type="Gene3D" id="3.40.1190.20">
    <property type="match status" value="1"/>
</dbReference>
<keyword evidence="2 4" id="KW-0418">Kinase</keyword>
<accession>A0A1I5I536</accession>
<name>A0A1I5I536_9HYPH</name>
<evidence type="ECO:0000313" key="5">
    <source>
        <dbReference type="Proteomes" id="UP000199236"/>
    </source>
</evidence>
<gene>
    <name evidence="4" type="ORF">SAMN04488056_10857</name>
</gene>